<dbReference type="Pfam" id="PF01395">
    <property type="entry name" value="PBP_GOBP"/>
    <property type="match status" value="1"/>
</dbReference>
<dbReference type="CDD" id="cd23992">
    <property type="entry name" value="PBP_GOBP"/>
    <property type="match status" value="1"/>
</dbReference>
<organism evidence="2 3">
    <name type="scientific">Ignelater luminosus</name>
    <name type="common">Cucubano</name>
    <name type="synonym">Pyrophorus luminosus</name>
    <dbReference type="NCBI Taxonomy" id="2038154"/>
    <lineage>
        <taxon>Eukaryota</taxon>
        <taxon>Metazoa</taxon>
        <taxon>Ecdysozoa</taxon>
        <taxon>Arthropoda</taxon>
        <taxon>Hexapoda</taxon>
        <taxon>Insecta</taxon>
        <taxon>Pterygota</taxon>
        <taxon>Neoptera</taxon>
        <taxon>Endopterygota</taxon>
        <taxon>Coleoptera</taxon>
        <taxon>Polyphaga</taxon>
        <taxon>Elateriformia</taxon>
        <taxon>Elateroidea</taxon>
        <taxon>Elateridae</taxon>
        <taxon>Agrypninae</taxon>
        <taxon>Pyrophorini</taxon>
        <taxon>Ignelater</taxon>
    </lineage>
</organism>
<name>A0A8K0DGS2_IGNLU</name>
<dbReference type="InterPro" id="IPR006170">
    <property type="entry name" value="PBP/GOBP"/>
</dbReference>
<dbReference type="EMBL" id="VTPC01001126">
    <property type="protein sequence ID" value="KAF2902991.1"/>
    <property type="molecule type" value="Genomic_DNA"/>
</dbReference>
<sequence>MKGRTFSILGIECEAEIGIDTDFLNKAFKENHYPNDDKLKCYFKCLNIKLGVMNEKGDVNDDRLKYVASHFSDASTEEEIVVECGNIEGADLCETAFKLMACVKNATLD</sequence>
<dbReference type="GO" id="GO:0007608">
    <property type="term" value="P:sensory perception of smell"/>
    <property type="evidence" value="ECO:0007669"/>
    <property type="project" value="TreeGrafter"/>
</dbReference>
<dbReference type="AlphaFoldDB" id="A0A8K0DGS2"/>
<dbReference type="SUPFAM" id="SSF47565">
    <property type="entry name" value="Insect pheromone/odorant-binding proteins"/>
    <property type="match status" value="1"/>
</dbReference>
<protein>
    <submittedName>
        <fullName evidence="2">Uncharacterized protein</fullName>
    </submittedName>
</protein>
<gene>
    <name evidence="2" type="ORF">ILUMI_03190</name>
</gene>
<dbReference type="PANTHER" id="PTHR11857">
    <property type="entry name" value="ODORANT BINDING PROTEIN-RELATED"/>
    <property type="match status" value="1"/>
</dbReference>
<evidence type="ECO:0000256" key="1">
    <source>
        <dbReference type="ARBA" id="ARBA00022729"/>
    </source>
</evidence>
<dbReference type="OrthoDB" id="8194670at2759"/>
<accession>A0A8K0DGS2</accession>
<keyword evidence="3" id="KW-1185">Reference proteome</keyword>
<dbReference type="SMART" id="SM00708">
    <property type="entry name" value="PhBP"/>
    <property type="match status" value="1"/>
</dbReference>
<keyword evidence="1" id="KW-0732">Signal</keyword>
<dbReference type="Gene3D" id="1.10.238.20">
    <property type="entry name" value="Pheromone/general odorant binding protein domain"/>
    <property type="match status" value="1"/>
</dbReference>
<dbReference type="GO" id="GO:0005615">
    <property type="term" value="C:extracellular space"/>
    <property type="evidence" value="ECO:0007669"/>
    <property type="project" value="TreeGrafter"/>
</dbReference>
<dbReference type="Proteomes" id="UP000801492">
    <property type="component" value="Unassembled WGS sequence"/>
</dbReference>
<reference evidence="2" key="1">
    <citation type="submission" date="2019-08" db="EMBL/GenBank/DDBJ databases">
        <title>The genome of the North American firefly Photinus pyralis.</title>
        <authorList>
            <consortium name="Photinus pyralis genome working group"/>
            <person name="Fallon T.R."/>
            <person name="Sander Lower S.E."/>
            <person name="Weng J.-K."/>
        </authorList>
    </citation>
    <scope>NUCLEOTIDE SEQUENCE</scope>
    <source>
        <strain evidence="2">TRF0915ILg1</strain>
        <tissue evidence="2">Whole body</tissue>
    </source>
</reference>
<evidence type="ECO:0000313" key="2">
    <source>
        <dbReference type="EMBL" id="KAF2902991.1"/>
    </source>
</evidence>
<comment type="caution">
    <text evidence="2">The sequence shown here is derived from an EMBL/GenBank/DDBJ whole genome shotgun (WGS) entry which is preliminary data.</text>
</comment>
<evidence type="ECO:0000313" key="3">
    <source>
        <dbReference type="Proteomes" id="UP000801492"/>
    </source>
</evidence>
<dbReference type="InterPro" id="IPR036728">
    <property type="entry name" value="PBP_GOBP_sf"/>
</dbReference>
<proteinExistence type="predicted"/>
<dbReference type="GO" id="GO:0005549">
    <property type="term" value="F:odorant binding"/>
    <property type="evidence" value="ECO:0007669"/>
    <property type="project" value="InterPro"/>
</dbReference>